<evidence type="ECO:0000313" key="2">
    <source>
        <dbReference type="EMBL" id="KAK4311697.1"/>
    </source>
</evidence>
<keyword evidence="1" id="KW-0472">Membrane</keyword>
<name>A0AAE1PQX5_9EUCA</name>
<comment type="caution">
    <text evidence="2">The sequence shown here is derived from an EMBL/GenBank/DDBJ whole genome shotgun (WGS) entry which is preliminary data.</text>
</comment>
<dbReference type="EMBL" id="JAWZYT010001491">
    <property type="protein sequence ID" value="KAK4311697.1"/>
    <property type="molecule type" value="Genomic_DNA"/>
</dbReference>
<proteinExistence type="predicted"/>
<reference evidence="2" key="1">
    <citation type="submission" date="2023-11" db="EMBL/GenBank/DDBJ databases">
        <title>Genome assemblies of two species of porcelain crab, Petrolisthes cinctipes and Petrolisthes manimaculis (Anomura: Porcellanidae).</title>
        <authorList>
            <person name="Angst P."/>
        </authorList>
    </citation>
    <scope>NUCLEOTIDE SEQUENCE</scope>
    <source>
        <strain evidence="2">PB745_02</strain>
        <tissue evidence="2">Gill</tissue>
    </source>
</reference>
<gene>
    <name evidence="2" type="ORF">Pmani_016829</name>
</gene>
<organism evidence="2 3">
    <name type="scientific">Petrolisthes manimaculis</name>
    <dbReference type="NCBI Taxonomy" id="1843537"/>
    <lineage>
        <taxon>Eukaryota</taxon>
        <taxon>Metazoa</taxon>
        <taxon>Ecdysozoa</taxon>
        <taxon>Arthropoda</taxon>
        <taxon>Crustacea</taxon>
        <taxon>Multicrustacea</taxon>
        <taxon>Malacostraca</taxon>
        <taxon>Eumalacostraca</taxon>
        <taxon>Eucarida</taxon>
        <taxon>Decapoda</taxon>
        <taxon>Pleocyemata</taxon>
        <taxon>Anomura</taxon>
        <taxon>Galatheoidea</taxon>
        <taxon>Porcellanidae</taxon>
        <taxon>Petrolisthes</taxon>
    </lineage>
</organism>
<evidence type="ECO:0000256" key="1">
    <source>
        <dbReference type="SAM" id="Phobius"/>
    </source>
</evidence>
<dbReference type="Proteomes" id="UP001292094">
    <property type="component" value="Unassembled WGS sequence"/>
</dbReference>
<accession>A0AAE1PQX5</accession>
<keyword evidence="1" id="KW-1133">Transmembrane helix</keyword>
<dbReference type="AlphaFoldDB" id="A0AAE1PQX5"/>
<keyword evidence="1" id="KW-0812">Transmembrane</keyword>
<sequence length="69" mass="7778">MLLPGRKIVHKEEIHMAKKVSWLPIVYPALLITFLVEIKSESAGNSDLDAARVFRLQGGRKEYSGRLSL</sequence>
<feature type="transmembrane region" description="Helical" evidence="1">
    <location>
        <begin position="20"/>
        <end position="38"/>
    </location>
</feature>
<protein>
    <submittedName>
        <fullName evidence="2">Uncharacterized protein</fullName>
    </submittedName>
</protein>
<evidence type="ECO:0000313" key="3">
    <source>
        <dbReference type="Proteomes" id="UP001292094"/>
    </source>
</evidence>
<keyword evidence="3" id="KW-1185">Reference proteome</keyword>